<name>A0ABS3MZU0_9BACI</name>
<proteinExistence type="predicted"/>
<accession>A0ABS3MZU0</accession>
<keyword evidence="2" id="KW-1185">Reference proteome</keyword>
<organism evidence="1 2">
    <name type="scientific">Metabacillus bambusae</name>
    <dbReference type="NCBI Taxonomy" id="2795218"/>
    <lineage>
        <taxon>Bacteria</taxon>
        <taxon>Bacillati</taxon>
        <taxon>Bacillota</taxon>
        <taxon>Bacilli</taxon>
        <taxon>Bacillales</taxon>
        <taxon>Bacillaceae</taxon>
        <taxon>Metabacillus</taxon>
    </lineage>
</organism>
<evidence type="ECO:0000313" key="1">
    <source>
        <dbReference type="EMBL" id="MBO1511330.1"/>
    </source>
</evidence>
<protein>
    <submittedName>
        <fullName evidence="1">Uncharacterized protein</fullName>
    </submittedName>
</protein>
<sequence>MNETIEKTAQSNLKFCPQCDKNRPYVIIYVTGSIRCANCDYYHLKQY</sequence>
<evidence type="ECO:0000313" key="2">
    <source>
        <dbReference type="Proteomes" id="UP000663981"/>
    </source>
</evidence>
<gene>
    <name evidence="1" type="ORF">I7822_06565</name>
</gene>
<dbReference type="EMBL" id="JAGDEL010000003">
    <property type="protein sequence ID" value="MBO1511330.1"/>
    <property type="molecule type" value="Genomic_DNA"/>
</dbReference>
<dbReference type="Proteomes" id="UP000663981">
    <property type="component" value="Unassembled WGS sequence"/>
</dbReference>
<comment type="caution">
    <text evidence="1">The sequence shown here is derived from an EMBL/GenBank/DDBJ whole genome shotgun (WGS) entry which is preliminary data.</text>
</comment>
<reference evidence="1 2" key="1">
    <citation type="submission" date="2021-03" db="EMBL/GenBank/DDBJ databases">
        <title>Whole genome sequence of Metabacillus bambusae BG109.</title>
        <authorList>
            <person name="Jeong J.W."/>
        </authorList>
    </citation>
    <scope>NUCLEOTIDE SEQUENCE [LARGE SCALE GENOMIC DNA]</scope>
    <source>
        <strain evidence="1 2">BG109</strain>
    </source>
</reference>
<dbReference type="RefSeq" id="WP_207976211.1">
    <property type="nucleotide sequence ID" value="NZ_JAGDEL010000003.1"/>
</dbReference>